<protein>
    <recommendedName>
        <fullName evidence="3">PPM-type phosphatase domain-containing protein</fullName>
    </recommendedName>
</protein>
<evidence type="ECO:0008006" key="3">
    <source>
        <dbReference type="Google" id="ProtNLM"/>
    </source>
</evidence>
<accession>A0A2W1L8V5</accession>
<organism evidence="1 2">
    <name type="scientific">Paenibacillus sambharensis</name>
    <dbReference type="NCBI Taxonomy" id="1803190"/>
    <lineage>
        <taxon>Bacteria</taxon>
        <taxon>Bacillati</taxon>
        <taxon>Bacillota</taxon>
        <taxon>Bacilli</taxon>
        <taxon>Bacillales</taxon>
        <taxon>Paenibacillaceae</taxon>
        <taxon>Paenibacillus</taxon>
    </lineage>
</organism>
<name>A0A2W1L8V5_9BACL</name>
<dbReference type="Gene3D" id="3.60.40.10">
    <property type="entry name" value="PPM-type phosphatase domain"/>
    <property type="match status" value="1"/>
</dbReference>
<evidence type="ECO:0000313" key="1">
    <source>
        <dbReference type="EMBL" id="PZD94570.1"/>
    </source>
</evidence>
<evidence type="ECO:0000313" key="2">
    <source>
        <dbReference type="Proteomes" id="UP000249522"/>
    </source>
</evidence>
<dbReference type="AlphaFoldDB" id="A0A2W1L8V5"/>
<proteinExistence type="predicted"/>
<dbReference type="InterPro" id="IPR036457">
    <property type="entry name" value="PPM-type-like_dom_sf"/>
</dbReference>
<dbReference type="EMBL" id="QKRB01000051">
    <property type="protein sequence ID" value="PZD94570.1"/>
    <property type="molecule type" value="Genomic_DNA"/>
</dbReference>
<dbReference type="OrthoDB" id="153070at2"/>
<dbReference type="SUPFAM" id="SSF81606">
    <property type="entry name" value="PP2C-like"/>
    <property type="match status" value="1"/>
</dbReference>
<comment type="caution">
    <text evidence="1">The sequence shown here is derived from an EMBL/GenBank/DDBJ whole genome shotgun (WGS) entry which is preliminary data.</text>
</comment>
<keyword evidence="2" id="KW-1185">Reference proteome</keyword>
<reference evidence="1 2" key="1">
    <citation type="submission" date="2018-06" db="EMBL/GenBank/DDBJ databases">
        <title>Paenibacillus imtechensis sp. nov.</title>
        <authorList>
            <person name="Pinnaka A.K."/>
            <person name="Singh H."/>
            <person name="Kaur M."/>
        </authorList>
    </citation>
    <scope>NUCLEOTIDE SEQUENCE [LARGE SCALE GENOMIC DNA]</scope>
    <source>
        <strain evidence="1 2">SMB1</strain>
    </source>
</reference>
<sequence length="269" mass="30448">MEKFHTSQHTEIPVTSRELGPLRLRYAYARSRETQLDGEAGQDYLSYLFKDGQLSFSICDGVSMSFCGQLASKYLGEELVSFMEKADCSGTEGAGMQRELQQVMKEITAPATEMINRYELPASIGGLFREVLEEKRRIGSETTFVCGRVRTASNQEDGGLELVLAWMGDTKIRLWQDAVERSDRLSGDFSKWNRWSTLKGSMGEGPFVYKTTLRPRGAASINRIQIYTDGLHAYDEWTRPPGDEELMQLVREAYASPDSDDLTFLELSW</sequence>
<dbReference type="Proteomes" id="UP000249522">
    <property type="component" value="Unassembled WGS sequence"/>
</dbReference>
<dbReference type="RefSeq" id="WP_111147792.1">
    <property type="nucleotide sequence ID" value="NZ_QKRB01000051.1"/>
</dbReference>
<gene>
    <name evidence="1" type="ORF">DNH61_16515</name>
</gene>